<evidence type="ECO:0000256" key="1">
    <source>
        <dbReference type="SAM" id="Phobius"/>
    </source>
</evidence>
<organism evidence="2">
    <name type="scientific">marine sediment metagenome</name>
    <dbReference type="NCBI Taxonomy" id="412755"/>
    <lineage>
        <taxon>unclassified sequences</taxon>
        <taxon>metagenomes</taxon>
        <taxon>ecological metagenomes</taxon>
    </lineage>
</organism>
<protein>
    <submittedName>
        <fullName evidence="2">Uncharacterized protein</fullName>
    </submittedName>
</protein>
<accession>A0A0F9SR37</accession>
<name>A0A0F9SR37_9ZZZZ</name>
<dbReference type="EMBL" id="LAZR01000428">
    <property type="protein sequence ID" value="KKN69324.1"/>
    <property type="molecule type" value="Genomic_DNA"/>
</dbReference>
<gene>
    <name evidence="2" type="ORF">LCGC14_0441830</name>
</gene>
<feature type="transmembrane region" description="Helical" evidence="1">
    <location>
        <begin position="34"/>
        <end position="52"/>
    </location>
</feature>
<evidence type="ECO:0000313" key="2">
    <source>
        <dbReference type="EMBL" id="KKN69324.1"/>
    </source>
</evidence>
<keyword evidence="1" id="KW-0472">Membrane</keyword>
<sequence length="60" mass="7040">MITKRTGWWIFFNIFLGAQFIGLIFETIRDSYSWLYAVIAALLIVGVNMYIYSEGKEKLK</sequence>
<keyword evidence="1" id="KW-1133">Transmembrane helix</keyword>
<proteinExistence type="predicted"/>
<dbReference type="AlphaFoldDB" id="A0A0F9SR37"/>
<keyword evidence="1" id="KW-0812">Transmembrane</keyword>
<reference evidence="2" key="1">
    <citation type="journal article" date="2015" name="Nature">
        <title>Complex archaea that bridge the gap between prokaryotes and eukaryotes.</title>
        <authorList>
            <person name="Spang A."/>
            <person name="Saw J.H."/>
            <person name="Jorgensen S.L."/>
            <person name="Zaremba-Niedzwiedzka K."/>
            <person name="Martijn J."/>
            <person name="Lind A.E."/>
            <person name="van Eijk R."/>
            <person name="Schleper C."/>
            <person name="Guy L."/>
            <person name="Ettema T.J."/>
        </authorList>
    </citation>
    <scope>NUCLEOTIDE SEQUENCE</scope>
</reference>
<feature type="transmembrane region" description="Helical" evidence="1">
    <location>
        <begin position="7"/>
        <end position="28"/>
    </location>
</feature>
<comment type="caution">
    <text evidence="2">The sequence shown here is derived from an EMBL/GenBank/DDBJ whole genome shotgun (WGS) entry which is preliminary data.</text>
</comment>